<evidence type="ECO:0000256" key="3">
    <source>
        <dbReference type="ARBA" id="ARBA00022723"/>
    </source>
</evidence>
<evidence type="ECO:0000256" key="2">
    <source>
        <dbReference type="ARBA" id="ARBA00012146"/>
    </source>
</evidence>
<dbReference type="Gene3D" id="3.10.310.20">
    <property type="entry name" value="DHHA2 domain"/>
    <property type="match status" value="1"/>
</dbReference>
<evidence type="ECO:0000256" key="7">
    <source>
        <dbReference type="ARBA" id="ARBA00047820"/>
    </source>
</evidence>
<sequence>MSEPTYVIGHRKPDTDTVCAALAYAELKQEQGEEGVSAARAGDLNPETEFVLDYWDVEAPALLEDATGTRLVLVDHNEYSQTVSGAREAEIVEVVDHHRIGDVETSAPIPFRNEPVGSTATILVDLFDEAGVTIDARTAGLLLSGLLSDTVVLRSPTTTERDRTVAERLAETAGVGVEEYGEKLLAHKSKLGEKGPREMVLGDFKEFEFGSGRVGIGQVETVEPGVVLDQRDAVLDAMDGVVSERDYDALLLLVTDLLDEESTVLVAGDETATVEAGLDARFSDREAFLPGVMSRKKQVVPPLEAAFD</sequence>
<dbReference type="SUPFAM" id="SSF64182">
    <property type="entry name" value="DHH phosphoesterases"/>
    <property type="match status" value="1"/>
</dbReference>
<evidence type="ECO:0000256" key="1">
    <source>
        <dbReference type="ARBA" id="ARBA00001936"/>
    </source>
</evidence>
<keyword evidence="3" id="KW-0479">Metal-binding</keyword>
<dbReference type="NCBIfam" id="NF003877">
    <property type="entry name" value="PRK05427.1"/>
    <property type="match status" value="1"/>
</dbReference>
<name>A0ABU2G5L1_9EURY</name>
<dbReference type="RefSeq" id="WP_310930069.1">
    <property type="nucleotide sequence ID" value="NZ_JAMQOQ010000005.1"/>
</dbReference>
<comment type="caution">
    <text evidence="9">The sequence shown here is derived from an EMBL/GenBank/DDBJ whole genome shotgun (WGS) entry which is preliminary data.</text>
</comment>
<organism evidence="9 10">
    <name type="scientific">Halogeometricum luteum</name>
    <dbReference type="NCBI Taxonomy" id="2950537"/>
    <lineage>
        <taxon>Archaea</taxon>
        <taxon>Methanobacteriati</taxon>
        <taxon>Methanobacteriota</taxon>
        <taxon>Stenosarchaea group</taxon>
        <taxon>Halobacteria</taxon>
        <taxon>Halobacteriales</taxon>
        <taxon>Haloferacaceae</taxon>
        <taxon>Halogeometricum</taxon>
    </lineage>
</organism>
<evidence type="ECO:0000259" key="8">
    <source>
        <dbReference type="SMART" id="SM01131"/>
    </source>
</evidence>
<dbReference type="GO" id="GO:0004427">
    <property type="term" value="F:inorganic diphosphate phosphatase activity"/>
    <property type="evidence" value="ECO:0007669"/>
    <property type="project" value="UniProtKB-EC"/>
</dbReference>
<dbReference type="InterPro" id="IPR001667">
    <property type="entry name" value="DDH_dom"/>
</dbReference>
<evidence type="ECO:0000256" key="4">
    <source>
        <dbReference type="ARBA" id="ARBA00022801"/>
    </source>
</evidence>
<evidence type="ECO:0000313" key="10">
    <source>
        <dbReference type="Proteomes" id="UP001254813"/>
    </source>
</evidence>
<dbReference type="Pfam" id="PF02833">
    <property type="entry name" value="DHHA2"/>
    <property type="match status" value="1"/>
</dbReference>
<dbReference type="Gene3D" id="3.90.1640.10">
    <property type="entry name" value="inorganic pyrophosphatase (n-terminal core)"/>
    <property type="match status" value="1"/>
</dbReference>
<dbReference type="Pfam" id="PF01368">
    <property type="entry name" value="DHH"/>
    <property type="match status" value="1"/>
</dbReference>
<dbReference type="EC" id="3.6.1.1" evidence="2"/>
<proteinExistence type="predicted"/>
<gene>
    <name evidence="9" type="ORF">NDI79_18060</name>
</gene>
<dbReference type="InterPro" id="IPR038763">
    <property type="entry name" value="DHH_sf"/>
</dbReference>
<dbReference type="PANTHER" id="PTHR12112">
    <property type="entry name" value="BNIP - RELATED"/>
    <property type="match status" value="1"/>
</dbReference>
<keyword evidence="5" id="KW-0464">Manganese</keyword>
<protein>
    <recommendedName>
        <fullName evidence="2">inorganic diphosphatase</fullName>
        <ecNumber evidence="2">3.6.1.1</ecNumber>
    </recommendedName>
    <alternativeName>
        <fullName evidence="6">Pyrophosphate phospho-hydrolase</fullName>
    </alternativeName>
</protein>
<dbReference type="InterPro" id="IPR004097">
    <property type="entry name" value="DHHA2"/>
</dbReference>
<dbReference type="InterPro" id="IPR038222">
    <property type="entry name" value="DHHA2_dom_sf"/>
</dbReference>
<evidence type="ECO:0000313" key="9">
    <source>
        <dbReference type="EMBL" id="MDS0296084.1"/>
    </source>
</evidence>
<reference evidence="9 10" key="1">
    <citation type="submission" date="2022-06" db="EMBL/GenBank/DDBJ databases">
        <title>Halogeometricum sp. a new haloarchaeum isolate from saline soil.</title>
        <authorList>
            <person name="Strakova D."/>
            <person name="Galisteo C."/>
            <person name="Sanchez-Porro C."/>
            <person name="Ventosa A."/>
        </authorList>
    </citation>
    <scope>NUCLEOTIDE SEQUENCE [LARGE SCALE GENOMIC DNA]</scope>
    <source>
        <strain evidence="10">S3BR25-2</strain>
    </source>
</reference>
<evidence type="ECO:0000256" key="5">
    <source>
        <dbReference type="ARBA" id="ARBA00023211"/>
    </source>
</evidence>
<comment type="catalytic activity">
    <reaction evidence="7">
        <text>diphosphate + H2O = 2 phosphate + H(+)</text>
        <dbReference type="Rhea" id="RHEA:24576"/>
        <dbReference type="ChEBI" id="CHEBI:15377"/>
        <dbReference type="ChEBI" id="CHEBI:15378"/>
        <dbReference type="ChEBI" id="CHEBI:33019"/>
        <dbReference type="ChEBI" id="CHEBI:43474"/>
        <dbReference type="EC" id="3.6.1.1"/>
    </reaction>
</comment>
<feature type="domain" description="DHHA2" evidence="8">
    <location>
        <begin position="181"/>
        <end position="307"/>
    </location>
</feature>
<dbReference type="EMBL" id="JAMQOQ010000005">
    <property type="protein sequence ID" value="MDS0296084.1"/>
    <property type="molecule type" value="Genomic_DNA"/>
</dbReference>
<dbReference type="PANTHER" id="PTHR12112:SF22">
    <property type="entry name" value="MANGANESE-DEPENDENT INORGANIC PYROPHOSPHATASE-RELATED"/>
    <property type="match status" value="1"/>
</dbReference>
<dbReference type="Proteomes" id="UP001254813">
    <property type="component" value="Unassembled WGS sequence"/>
</dbReference>
<accession>A0ABU2G5L1</accession>
<evidence type="ECO:0000256" key="6">
    <source>
        <dbReference type="ARBA" id="ARBA00032535"/>
    </source>
</evidence>
<dbReference type="SMART" id="SM01131">
    <property type="entry name" value="DHHA2"/>
    <property type="match status" value="1"/>
</dbReference>
<keyword evidence="10" id="KW-1185">Reference proteome</keyword>
<comment type="cofactor">
    <cofactor evidence="1">
        <name>Mn(2+)</name>
        <dbReference type="ChEBI" id="CHEBI:29035"/>
    </cofactor>
</comment>
<keyword evidence="4 9" id="KW-0378">Hydrolase</keyword>